<dbReference type="FunFam" id="3.30.160.20:FF:000004">
    <property type="entry name" value="Peptide chain release factor 1"/>
    <property type="match status" value="1"/>
</dbReference>
<dbReference type="SMART" id="SM00937">
    <property type="entry name" value="PCRF"/>
    <property type="match status" value="1"/>
</dbReference>
<evidence type="ECO:0000256" key="6">
    <source>
        <dbReference type="NCBIfam" id="TIGR00019"/>
    </source>
</evidence>
<dbReference type="HAMAP" id="MF_00093">
    <property type="entry name" value="Rel_fac_1"/>
    <property type="match status" value="1"/>
</dbReference>
<evidence type="ECO:0000256" key="5">
    <source>
        <dbReference type="HAMAP-Rule" id="MF_00093"/>
    </source>
</evidence>
<evidence type="ECO:0000256" key="2">
    <source>
        <dbReference type="ARBA" id="ARBA00010835"/>
    </source>
</evidence>
<dbReference type="InterPro" id="IPR004373">
    <property type="entry name" value="RF-1"/>
</dbReference>
<gene>
    <name evidence="5" type="primary">prfA</name>
    <name evidence="9" type="ORF">A2V81_04670</name>
</gene>
<evidence type="ECO:0000259" key="8">
    <source>
        <dbReference type="PROSITE" id="PS00745"/>
    </source>
</evidence>
<dbReference type="Pfam" id="PF00472">
    <property type="entry name" value="RF-1"/>
    <property type="match status" value="1"/>
</dbReference>
<dbReference type="STRING" id="1817814.A2V81_04670"/>
<dbReference type="Gene3D" id="6.10.140.1950">
    <property type="match status" value="1"/>
</dbReference>
<evidence type="ECO:0000313" key="9">
    <source>
        <dbReference type="EMBL" id="OGC82612.1"/>
    </source>
</evidence>
<dbReference type="Gene3D" id="3.30.70.1660">
    <property type="match status" value="1"/>
</dbReference>
<name>A0A1F4XLK3_9BACT</name>
<comment type="PTM">
    <text evidence="5">Methylated by PrmC. Methylation increases the termination efficiency of RF1.</text>
</comment>
<sequence>MLSKLLALRQEFADLEKQLADPAIFKDRKKHATIARRHAELALVMEAGDAYEKLLKEKNELENILAQEKDPGMIEMAQADLVSISEKITSLEVELKSLMIPKDPNDDKNTIVEIRAGTGGDEAGLFAADLLRMYTRYAEQKGWKVELMSASYGEVGAVKDIAIMIKGQGAYGKLKHESGVHRVQRIPKTESQGRIHTSTATVSILPEAEEADINIRPEDIRIDVFRAGGHGGQSVNTTDSAVRITFLPTGLIVTCQDEKSQQKNRAKAMKVLMSRLLAQEIERLSNERSAMRRSQIGSGERSEKIRTYNYPQDRITDHRIHQSWSGLPLRMDGDIDDMIEALALAEEKAKMTENV</sequence>
<dbReference type="SUPFAM" id="SSF75620">
    <property type="entry name" value="Release factor"/>
    <property type="match status" value="1"/>
</dbReference>
<comment type="caution">
    <text evidence="9">The sequence shown here is derived from an EMBL/GenBank/DDBJ whole genome shotgun (WGS) entry which is preliminary data.</text>
</comment>
<dbReference type="PROSITE" id="PS00745">
    <property type="entry name" value="RF_PROK_I"/>
    <property type="match status" value="1"/>
</dbReference>
<dbReference type="PANTHER" id="PTHR43804">
    <property type="entry name" value="LD18447P"/>
    <property type="match status" value="1"/>
</dbReference>
<dbReference type="NCBIfam" id="NF001859">
    <property type="entry name" value="PRK00591.1"/>
    <property type="match status" value="1"/>
</dbReference>
<evidence type="ECO:0000256" key="1">
    <source>
        <dbReference type="ARBA" id="ARBA00002986"/>
    </source>
</evidence>
<keyword evidence="4 5" id="KW-0648">Protein biosynthesis</keyword>
<dbReference type="InterPro" id="IPR000352">
    <property type="entry name" value="Pep_chain_release_fac_I"/>
</dbReference>
<feature type="coiled-coil region" evidence="7">
    <location>
        <begin position="44"/>
        <end position="94"/>
    </location>
</feature>
<reference evidence="9 10" key="1">
    <citation type="journal article" date="2016" name="Nat. Commun.">
        <title>Thousands of microbial genomes shed light on interconnected biogeochemical processes in an aquifer system.</title>
        <authorList>
            <person name="Anantharaman K."/>
            <person name="Brown C.T."/>
            <person name="Hug L.A."/>
            <person name="Sharon I."/>
            <person name="Castelle C.J."/>
            <person name="Probst A.J."/>
            <person name="Thomas B.C."/>
            <person name="Singh A."/>
            <person name="Wilkins M.J."/>
            <person name="Karaoz U."/>
            <person name="Brodie E.L."/>
            <person name="Williams K.H."/>
            <person name="Hubbard S.S."/>
            <person name="Banfield J.F."/>
        </authorList>
    </citation>
    <scope>NUCLEOTIDE SEQUENCE [LARGE SCALE GENOMIC DNA]</scope>
</reference>
<keyword evidence="7" id="KW-0175">Coiled coil</keyword>
<dbReference type="GO" id="GO:0005737">
    <property type="term" value="C:cytoplasm"/>
    <property type="evidence" value="ECO:0007669"/>
    <property type="project" value="UniProtKB-SubCell"/>
</dbReference>
<comment type="function">
    <text evidence="1 5">Peptide chain release factor 1 directs the termination of translation in response to the peptide chain termination codons UAG and UAA.</text>
</comment>
<dbReference type="NCBIfam" id="TIGR00019">
    <property type="entry name" value="prfA"/>
    <property type="match status" value="1"/>
</dbReference>
<dbReference type="EMBL" id="MEWR01000003">
    <property type="protein sequence ID" value="OGC82612.1"/>
    <property type="molecule type" value="Genomic_DNA"/>
</dbReference>
<evidence type="ECO:0000256" key="7">
    <source>
        <dbReference type="SAM" id="Coils"/>
    </source>
</evidence>
<feature type="domain" description="Prokaryotic-type class I peptide chain release factors" evidence="8">
    <location>
        <begin position="226"/>
        <end position="242"/>
    </location>
</feature>
<comment type="similarity">
    <text evidence="2 5">Belongs to the prokaryotic/mitochondrial release factor family.</text>
</comment>
<evidence type="ECO:0000256" key="4">
    <source>
        <dbReference type="ARBA" id="ARBA00022917"/>
    </source>
</evidence>
<evidence type="ECO:0000256" key="3">
    <source>
        <dbReference type="ARBA" id="ARBA00022481"/>
    </source>
</evidence>
<feature type="modified residue" description="N5-methylglutamine" evidence="5">
    <location>
        <position position="233"/>
    </location>
</feature>
<dbReference type="InterPro" id="IPR005139">
    <property type="entry name" value="PCRF"/>
</dbReference>
<dbReference type="Proteomes" id="UP000177614">
    <property type="component" value="Unassembled WGS sequence"/>
</dbReference>
<dbReference type="AlphaFoldDB" id="A0A1F4XLK3"/>
<dbReference type="GO" id="GO:0016149">
    <property type="term" value="F:translation release factor activity, codon specific"/>
    <property type="evidence" value="ECO:0007669"/>
    <property type="project" value="UniProtKB-UniRule"/>
</dbReference>
<comment type="subcellular location">
    <subcellularLocation>
        <location evidence="5">Cytoplasm</location>
    </subcellularLocation>
</comment>
<organism evidence="9 10">
    <name type="scientific">Candidatus Abawacabacteria bacterium RBG_16_42_10</name>
    <dbReference type="NCBI Taxonomy" id="1817814"/>
    <lineage>
        <taxon>Bacteria</taxon>
        <taxon>Candidatus Abawacaibacteriota</taxon>
    </lineage>
</organism>
<dbReference type="Pfam" id="PF03462">
    <property type="entry name" value="PCRF"/>
    <property type="match status" value="1"/>
</dbReference>
<accession>A0A1F4XLK3</accession>
<dbReference type="PANTHER" id="PTHR43804:SF7">
    <property type="entry name" value="LD18447P"/>
    <property type="match status" value="1"/>
</dbReference>
<protein>
    <recommendedName>
        <fullName evidence="5 6">Peptide chain release factor 1</fullName>
        <shortName evidence="5">RF-1</shortName>
    </recommendedName>
</protein>
<dbReference type="InterPro" id="IPR050057">
    <property type="entry name" value="Prokaryotic/Mito_RF"/>
</dbReference>
<proteinExistence type="inferred from homology"/>
<keyword evidence="3 5" id="KW-0488">Methylation</keyword>
<dbReference type="Gene3D" id="3.30.160.20">
    <property type="match status" value="1"/>
</dbReference>
<dbReference type="FunFam" id="3.30.70.1660:FF:000002">
    <property type="entry name" value="Peptide chain release factor 1"/>
    <property type="match status" value="1"/>
</dbReference>
<dbReference type="InterPro" id="IPR045853">
    <property type="entry name" value="Pep_chain_release_fac_I_sf"/>
</dbReference>
<keyword evidence="5" id="KW-0963">Cytoplasm</keyword>
<evidence type="ECO:0000313" key="10">
    <source>
        <dbReference type="Proteomes" id="UP000177614"/>
    </source>
</evidence>